<evidence type="ECO:0000313" key="6">
    <source>
        <dbReference type="Proteomes" id="UP000779900"/>
    </source>
</evidence>
<dbReference type="InterPro" id="IPR011043">
    <property type="entry name" value="Gal_Oxase/kelch_b-propeller"/>
</dbReference>
<dbReference type="Gene3D" id="2.60.40.4070">
    <property type="match status" value="1"/>
</dbReference>
<dbReference type="InterPro" id="IPR015915">
    <property type="entry name" value="Kelch-typ_b-propeller"/>
</dbReference>
<dbReference type="PANTHER" id="PTHR45632:SF3">
    <property type="entry name" value="KELCH-LIKE PROTEIN 32"/>
    <property type="match status" value="1"/>
</dbReference>
<feature type="signal peptide" evidence="3">
    <location>
        <begin position="1"/>
        <end position="19"/>
    </location>
</feature>
<name>A0A938BU68_UNCW3</name>
<keyword evidence="3" id="KW-0732">Signal</keyword>
<evidence type="ECO:0000313" key="5">
    <source>
        <dbReference type="EMBL" id="MBM3331618.1"/>
    </source>
</evidence>
<dbReference type="AlphaFoldDB" id="A0A938BU68"/>
<feature type="chain" id="PRO_5037188932" description="FlgD/Vpr Ig-like domain-containing protein" evidence="3">
    <location>
        <begin position="20"/>
        <end position="715"/>
    </location>
</feature>
<feature type="domain" description="FlgD/Vpr Ig-like" evidence="4">
    <location>
        <begin position="651"/>
        <end position="701"/>
    </location>
</feature>
<gene>
    <name evidence="5" type="ORF">FJY68_07185</name>
</gene>
<accession>A0A938BU68</accession>
<evidence type="ECO:0000256" key="1">
    <source>
        <dbReference type="ARBA" id="ARBA00022441"/>
    </source>
</evidence>
<dbReference type="InterPro" id="IPR025965">
    <property type="entry name" value="FlgD/Vpr_Ig-like"/>
</dbReference>
<evidence type="ECO:0000256" key="2">
    <source>
        <dbReference type="ARBA" id="ARBA00022737"/>
    </source>
</evidence>
<keyword evidence="2" id="KW-0677">Repeat</keyword>
<evidence type="ECO:0000256" key="3">
    <source>
        <dbReference type="SAM" id="SignalP"/>
    </source>
</evidence>
<organism evidence="5 6">
    <name type="scientific">candidate division WOR-3 bacterium</name>
    <dbReference type="NCBI Taxonomy" id="2052148"/>
    <lineage>
        <taxon>Bacteria</taxon>
        <taxon>Bacteria division WOR-3</taxon>
    </lineage>
</organism>
<sequence length="715" mass="76697">MRISATVLSLVLVVGLSLAAQPAAMNAHRAFSSAHGPADGGVSDRAPSAFKPFNPGDTLKVDQEAYNNAIGLTSGGTFYSAVRLTAPRACTVETIIWYRWNACTANYLFVWAESTTTHPGAIIESVPYSIPDSGWQTMPITPVPLDSGEDIWVGPRMNHTAGKFPLGTDDGPHVATRGDWVNMSGTWEELSAYSLSYNWHIRAILGHPPAFATDLGLSKIVAPPTQMEPDSLQPSVILRNFGSAAQDSFVVKCLIDSVGTRVYEDSVVWTDSLQPGVAETVAFVTWHTGQHAAYDVTMFVSLPDDSNPTNDTLVRQTLVSMPTLVWDTLTRSPVPGRYWCPGTGAYRDTLWFLGGRMSAQVSTRSIVAYDVNSGAWIDTGLPTLTTPRRTGGGGLIGNKIYVACGKDSANTILNTCEEFDLDTKVSTAKRNAPAAVWATASAVAGGRLYVIGNENQTGTCYEYNPAVDSWKTKATLTAGRGWACAAGANGKVYVMGGSGGSGTYNDCWCLDPVANTWTQRANMPGPRIYAAAVSYHDSLIYVIGGSTDGAVAADKLVYEYNIAANRWKTQTPKPTASGWHMVNVVGGSIYVAYGSDCLSTPSYLTNLDVGWPPLYGIEVLRVAQPEEACRISPSVVRDFARISYSVARTGRVELGIYDVSGKLVRTLVDGTVKAGNQSVTWNRTDNAGRRVANGSYFYRLSVDGKSVSGKAIVLK</sequence>
<dbReference type="Pfam" id="PF13860">
    <property type="entry name" value="FlgD_ig"/>
    <property type="match status" value="1"/>
</dbReference>
<dbReference type="PANTHER" id="PTHR45632">
    <property type="entry name" value="LD33804P"/>
    <property type="match status" value="1"/>
</dbReference>
<dbReference type="SUPFAM" id="SSF50965">
    <property type="entry name" value="Galactose oxidase, central domain"/>
    <property type="match status" value="1"/>
</dbReference>
<dbReference type="Pfam" id="PF24681">
    <property type="entry name" value="Kelch_KLHDC2_KLHL20_DRC7"/>
    <property type="match status" value="1"/>
</dbReference>
<dbReference type="EMBL" id="VGIR01000037">
    <property type="protein sequence ID" value="MBM3331618.1"/>
    <property type="molecule type" value="Genomic_DNA"/>
</dbReference>
<dbReference type="Gene3D" id="2.120.10.80">
    <property type="entry name" value="Kelch-type beta propeller"/>
    <property type="match status" value="2"/>
</dbReference>
<proteinExistence type="predicted"/>
<evidence type="ECO:0000259" key="4">
    <source>
        <dbReference type="Pfam" id="PF13860"/>
    </source>
</evidence>
<keyword evidence="1" id="KW-0880">Kelch repeat</keyword>
<dbReference type="SMART" id="SM00612">
    <property type="entry name" value="Kelch"/>
    <property type="match status" value="4"/>
</dbReference>
<comment type="caution">
    <text evidence="5">The sequence shown here is derived from an EMBL/GenBank/DDBJ whole genome shotgun (WGS) entry which is preliminary data.</text>
</comment>
<protein>
    <recommendedName>
        <fullName evidence="4">FlgD/Vpr Ig-like domain-containing protein</fullName>
    </recommendedName>
</protein>
<dbReference type="Proteomes" id="UP000779900">
    <property type="component" value="Unassembled WGS sequence"/>
</dbReference>
<dbReference type="InterPro" id="IPR006652">
    <property type="entry name" value="Kelch_1"/>
</dbReference>
<reference evidence="5" key="1">
    <citation type="submission" date="2019-03" db="EMBL/GenBank/DDBJ databases">
        <title>Lake Tanganyika Metagenome-Assembled Genomes (MAGs).</title>
        <authorList>
            <person name="Tran P."/>
        </authorList>
    </citation>
    <scope>NUCLEOTIDE SEQUENCE</scope>
    <source>
        <strain evidence="5">K_DeepCast_150m_m2_040</strain>
    </source>
</reference>